<feature type="region of interest" description="Disordered" evidence="12">
    <location>
        <begin position="1"/>
        <end position="27"/>
    </location>
</feature>
<comment type="function">
    <text evidence="1">Catalyzes the phosphorylation of riboflavin (vitamin B2) to form flavin mononucleotide (FMN) coenzyme.</text>
</comment>
<dbReference type="InterPro" id="IPR023465">
    <property type="entry name" value="Riboflavin_kinase_dom_sf"/>
</dbReference>
<dbReference type="EMBL" id="BPWL01000002">
    <property type="protein sequence ID" value="GJJ07356.1"/>
    <property type="molecule type" value="Genomic_DNA"/>
</dbReference>
<dbReference type="PANTHER" id="PTHR22749:SF6">
    <property type="entry name" value="RIBOFLAVIN KINASE"/>
    <property type="match status" value="1"/>
</dbReference>
<evidence type="ECO:0000256" key="5">
    <source>
        <dbReference type="ARBA" id="ARBA00017394"/>
    </source>
</evidence>
<dbReference type="GO" id="GO:0008531">
    <property type="term" value="F:riboflavin kinase activity"/>
    <property type="evidence" value="ECO:0007669"/>
    <property type="project" value="UniProtKB-EC"/>
</dbReference>
<feature type="region of interest" description="Disordered" evidence="12">
    <location>
        <begin position="249"/>
        <end position="290"/>
    </location>
</feature>
<comment type="caution">
    <text evidence="14">The sequence shown here is derived from an EMBL/GenBank/DDBJ whole genome shotgun (WGS) entry which is preliminary data.</text>
</comment>
<dbReference type="GO" id="GO:0009231">
    <property type="term" value="P:riboflavin biosynthetic process"/>
    <property type="evidence" value="ECO:0007669"/>
    <property type="project" value="InterPro"/>
</dbReference>
<dbReference type="EC" id="2.7.1.26" evidence="4"/>
<dbReference type="SUPFAM" id="SSF82114">
    <property type="entry name" value="Riboflavin kinase-like"/>
    <property type="match status" value="1"/>
</dbReference>
<dbReference type="Proteomes" id="UP001050691">
    <property type="component" value="Unassembled WGS sequence"/>
</dbReference>
<evidence type="ECO:0000313" key="14">
    <source>
        <dbReference type="EMBL" id="GJJ07356.1"/>
    </source>
</evidence>
<proteinExistence type="inferred from homology"/>
<feature type="domain" description="Riboflavin kinase" evidence="13">
    <location>
        <begin position="31"/>
        <end position="150"/>
    </location>
</feature>
<gene>
    <name evidence="14" type="ORF">Clacol_001557</name>
</gene>
<dbReference type="AlphaFoldDB" id="A0AAV5A432"/>
<dbReference type="InterPro" id="IPR015865">
    <property type="entry name" value="Riboflavin_kinase_bac/euk"/>
</dbReference>
<evidence type="ECO:0000256" key="3">
    <source>
        <dbReference type="ARBA" id="ARBA00010108"/>
    </source>
</evidence>
<dbReference type="GO" id="GO:0005739">
    <property type="term" value="C:mitochondrion"/>
    <property type="evidence" value="ECO:0007669"/>
    <property type="project" value="TreeGrafter"/>
</dbReference>
<evidence type="ECO:0000256" key="11">
    <source>
        <dbReference type="ARBA" id="ARBA00029960"/>
    </source>
</evidence>
<keyword evidence="9" id="KW-0547">Nucleotide-binding</keyword>
<evidence type="ECO:0000256" key="9">
    <source>
        <dbReference type="ARBA" id="ARBA00022741"/>
    </source>
</evidence>
<reference evidence="14" key="1">
    <citation type="submission" date="2021-10" db="EMBL/GenBank/DDBJ databases">
        <title>De novo Genome Assembly of Clathrus columnatus (Basidiomycota, Fungi) Using Illumina and Nanopore Sequence Data.</title>
        <authorList>
            <person name="Ogiso-Tanaka E."/>
            <person name="Itagaki H."/>
            <person name="Hosoya T."/>
            <person name="Hosaka K."/>
        </authorList>
    </citation>
    <scope>NUCLEOTIDE SEQUENCE</scope>
    <source>
        <strain evidence="14">MO-923</strain>
    </source>
</reference>
<sequence>MVEDITQSTEPYRQSRPLVVGDDSGPKEPFPIRLAGTVQRGFGRGGKDLNCPTANMSEDSLDTLRPVSEPGIYYGYAQVLPLANGIDIWTEEDSKVRPMVMSLGWNPFYKNKRISAEIHIMHEYLSDFYNHPLRAIILGYIRPELDYVSRVPGPLQYQYTPTAYGYPDYSAYYAIPPPVPPEPAQPSAPVVPPPTITTLVASQTMRRLLATQLRHTKETAMLCNRGTATIHDALAVCVDRGITTVELRKASMKRKRKQAPPSSTRLVSPPPREPSPDILPSDDEDATPIPVTLPQTLQDLPDHLPSLPPKHTYLHTAPAAFKRIKAPSLDRKLDNASKVQQALRHLVKATEEGSGRGDFELASGVVNWKVTPDGNRKRWKLR</sequence>
<evidence type="ECO:0000256" key="4">
    <source>
        <dbReference type="ARBA" id="ARBA00012105"/>
    </source>
</evidence>
<evidence type="ECO:0000256" key="8">
    <source>
        <dbReference type="ARBA" id="ARBA00022679"/>
    </source>
</evidence>
<evidence type="ECO:0000256" key="12">
    <source>
        <dbReference type="SAM" id="MobiDB-lite"/>
    </source>
</evidence>
<dbReference type="SMART" id="SM00904">
    <property type="entry name" value="Flavokinase"/>
    <property type="match status" value="1"/>
</dbReference>
<evidence type="ECO:0000256" key="1">
    <source>
        <dbReference type="ARBA" id="ARBA00003572"/>
    </source>
</evidence>
<evidence type="ECO:0000259" key="13">
    <source>
        <dbReference type="SMART" id="SM00904"/>
    </source>
</evidence>
<keyword evidence="6" id="KW-0285">Flavoprotein</keyword>
<dbReference type="GO" id="GO:0009398">
    <property type="term" value="P:FMN biosynthetic process"/>
    <property type="evidence" value="ECO:0007669"/>
    <property type="project" value="TreeGrafter"/>
</dbReference>
<evidence type="ECO:0000313" key="15">
    <source>
        <dbReference type="Proteomes" id="UP001050691"/>
    </source>
</evidence>
<evidence type="ECO:0000256" key="6">
    <source>
        <dbReference type="ARBA" id="ARBA00022630"/>
    </source>
</evidence>
<comment type="similarity">
    <text evidence="3">Belongs to the flavokinase family.</text>
</comment>
<comment type="pathway">
    <text evidence="2">Cofactor biosynthesis; FMN biosynthesis; FMN from riboflavin (ATP route): step 1/1.</text>
</comment>
<keyword evidence="10" id="KW-0067">ATP-binding</keyword>
<keyword evidence="7" id="KW-0288">FMN</keyword>
<dbReference type="Pfam" id="PF10406">
    <property type="entry name" value="TAF8_C"/>
    <property type="match status" value="1"/>
</dbReference>
<name>A0AAV5A432_9AGAM</name>
<protein>
    <recommendedName>
        <fullName evidence="5">Riboflavin kinase</fullName>
        <ecNumber evidence="4">2.7.1.26</ecNumber>
    </recommendedName>
    <alternativeName>
        <fullName evidence="11">Flavin mononucleotide kinase 1</fullName>
    </alternativeName>
</protein>
<dbReference type="Pfam" id="PF01687">
    <property type="entry name" value="Flavokinase"/>
    <property type="match status" value="1"/>
</dbReference>
<organism evidence="14 15">
    <name type="scientific">Clathrus columnatus</name>
    <dbReference type="NCBI Taxonomy" id="1419009"/>
    <lineage>
        <taxon>Eukaryota</taxon>
        <taxon>Fungi</taxon>
        <taxon>Dikarya</taxon>
        <taxon>Basidiomycota</taxon>
        <taxon>Agaricomycotina</taxon>
        <taxon>Agaricomycetes</taxon>
        <taxon>Phallomycetidae</taxon>
        <taxon>Phallales</taxon>
        <taxon>Clathraceae</taxon>
        <taxon>Clathrus</taxon>
    </lineage>
</organism>
<dbReference type="InterPro" id="IPR023468">
    <property type="entry name" value="Riboflavin_kinase"/>
</dbReference>
<dbReference type="PANTHER" id="PTHR22749">
    <property type="entry name" value="RIBOFLAVIN KINASE/FMN ADENYLYLTRANSFERASE"/>
    <property type="match status" value="1"/>
</dbReference>
<evidence type="ECO:0000256" key="2">
    <source>
        <dbReference type="ARBA" id="ARBA00005201"/>
    </source>
</evidence>
<evidence type="ECO:0000256" key="10">
    <source>
        <dbReference type="ARBA" id="ARBA00022840"/>
    </source>
</evidence>
<dbReference type="Gene3D" id="2.40.30.30">
    <property type="entry name" value="Riboflavin kinase-like"/>
    <property type="match status" value="1"/>
</dbReference>
<feature type="compositionally biased region" description="Polar residues" evidence="12">
    <location>
        <begin position="1"/>
        <end position="12"/>
    </location>
</feature>
<accession>A0AAV5A432</accession>
<dbReference type="GO" id="GO:0005524">
    <property type="term" value="F:ATP binding"/>
    <property type="evidence" value="ECO:0007669"/>
    <property type="project" value="UniProtKB-KW"/>
</dbReference>
<keyword evidence="8" id="KW-0808">Transferase</keyword>
<dbReference type="InterPro" id="IPR019473">
    <property type="entry name" value="TFIID_su8_C"/>
</dbReference>
<evidence type="ECO:0000256" key="7">
    <source>
        <dbReference type="ARBA" id="ARBA00022643"/>
    </source>
</evidence>
<keyword evidence="15" id="KW-1185">Reference proteome</keyword>